<organism evidence="8 9">
    <name type="scientific">Haematospirillum jordaniae</name>
    <dbReference type="NCBI Taxonomy" id="1549855"/>
    <lineage>
        <taxon>Bacteria</taxon>
        <taxon>Pseudomonadati</taxon>
        <taxon>Pseudomonadota</taxon>
        <taxon>Alphaproteobacteria</taxon>
        <taxon>Rhodospirillales</taxon>
        <taxon>Novispirillaceae</taxon>
        <taxon>Haematospirillum</taxon>
    </lineage>
</organism>
<feature type="binding site" evidence="7">
    <location>
        <position position="112"/>
    </location>
    <ligand>
        <name>S-adenosyl-L-methionine</name>
        <dbReference type="ChEBI" id="CHEBI:59789"/>
    </ligand>
</feature>
<dbReference type="Gene3D" id="3.40.50.150">
    <property type="entry name" value="Vaccinia Virus protein VP39"/>
    <property type="match status" value="1"/>
</dbReference>
<evidence type="ECO:0000256" key="1">
    <source>
        <dbReference type="ARBA" id="ARBA00000142"/>
    </source>
</evidence>
<dbReference type="EMBL" id="CP014525">
    <property type="protein sequence ID" value="AMW35536.1"/>
    <property type="molecule type" value="Genomic_DNA"/>
</dbReference>
<keyword evidence="6 7" id="KW-0819">tRNA processing</keyword>
<evidence type="ECO:0000313" key="9">
    <source>
        <dbReference type="Proteomes" id="UP000076066"/>
    </source>
</evidence>
<feature type="binding site" evidence="7">
    <location>
        <position position="138"/>
    </location>
    <ligand>
        <name>substrate</name>
    </ligand>
</feature>
<keyword evidence="3 7" id="KW-0489">Methyltransferase</keyword>
<protein>
    <recommendedName>
        <fullName evidence="7">tRNA (guanine-N(7)-)-methyltransferase</fullName>
        <ecNumber evidence="7">2.1.1.33</ecNumber>
    </recommendedName>
    <alternativeName>
        <fullName evidence="7">tRNA (guanine(46)-N(7))-methyltransferase</fullName>
    </alternativeName>
    <alternativeName>
        <fullName evidence="7">tRNA(m7G46)-methyltransferase</fullName>
    </alternativeName>
</protein>
<evidence type="ECO:0000256" key="4">
    <source>
        <dbReference type="ARBA" id="ARBA00022679"/>
    </source>
</evidence>
<keyword evidence="9" id="KW-1185">Reference proteome</keyword>
<feature type="binding site" evidence="7">
    <location>
        <position position="134"/>
    </location>
    <ligand>
        <name>S-adenosyl-L-methionine</name>
        <dbReference type="ChEBI" id="CHEBI:59789"/>
    </ligand>
</feature>
<dbReference type="UniPathway" id="UPA00989"/>
<evidence type="ECO:0000256" key="3">
    <source>
        <dbReference type="ARBA" id="ARBA00022603"/>
    </source>
</evidence>
<reference evidence="8 9" key="1">
    <citation type="submission" date="2016-02" db="EMBL/GenBank/DDBJ databases">
        <title>Complete Genome of H5569, the type strain of the newly described species Haematospirillium jordaniae.</title>
        <authorList>
            <person name="Nicholson A.C."/>
            <person name="Humrighouse B.W."/>
            <person name="Loparov V."/>
            <person name="McQuiston J.R."/>
        </authorList>
    </citation>
    <scope>NUCLEOTIDE SEQUENCE [LARGE SCALE GENOMIC DNA]</scope>
    <source>
        <strain evidence="8 9">H5569</strain>
    </source>
</reference>
<sequence>MRDCKRRRFYGRRHGKTLRSVQRGLMDTLFPELEITRPGTGEQTTLQTLFRHPVKEVWLEIGFGGGEHLAAQAESRQDVGFIGAEPFVNGIGKLLSHIQSRNLGNIRIYGDDVRPWLETLPDACLDRVFLLFPDPWPKTRHRERRFINPWNLDLLARVMKDNAVLRVASDDPTYVRHTLAVAPAHPLFRWSPERPADWRVRWADAVESRYEAKAHREGRVPHYFTFHRTPRG</sequence>
<gene>
    <name evidence="7" type="primary">trmB</name>
    <name evidence="8" type="ORF">AY555_04160</name>
</gene>
<dbReference type="PANTHER" id="PTHR23417:SF14">
    <property type="entry name" value="PENTACOTRIPEPTIDE-REPEAT REGION OF PRORP DOMAIN-CONTAINING PROTEIN"/>
    <property type="match status" value="1"/>
</dbReference>
<evidence type="ECO:0000256" key="5">
    <source>
        <dbReference type="ARBA" id="ARBA00022691"/>
    </source>
</evidence>
<name>A0A143DFW3_9PROT</name>
<comment type="pathway">
    <text evidence="7">tRNA modification; N(7)-methylguanine-tRNA biosynthesis.</text>
</comment>
<dbReference type="InterPro" id="IPR055361">
    <property type="entry name" value="tRNA_methyltr_TrmB_bact"/>
</dbReference>
<feature type="binding site" evidence="7">
    <location>
        <position position="60"/>
    </location>
    <ligand>
        <name>S-adenosyl-L-methionine</name>
        <dbReference type="ChEBI" id="CHEBI:59789"/>
    </ligand>
</feature>
<dbReference type="Pfam" id="PF02390">
    <property type="entry name" value="Methyltransf_4"/>
    <property type="match status" value="1"/>
</dbReference>
<dbReference type="Proteomes" id="UP000076066">
    <property type="component" value="Chromosome"/>
</dbReference>
<keyword evidence="4 7" id="KW-0808">Transferase</keyword>
<feature type="binding site" evidence="7">
    <location>
        <position position="85"/>
    </location>
    <ligand>
        <name>S-adenosyl-L-methionine</name>
        <dbReference type="ChEBI" id="CHEBI:59789"/>
    </ligand>
</feature>
<dbReference type="AlphaFoldDB" id="A0A143DFW3"/>
<dbReference type="STRING" id="1549855.AY555_04160"/>
<evidence type="ECO:0000256" key="7">
    <source>
        <dbReference type="HAMAP-Rule" id="MF_01057"/>
    </source>
</evidence>
<dbReference type="EC" id="2.1.1.33" evidence="7"/>
<comment type="catalytic activity">
    <reaction evidence="1 7">
        <text>guanosine(46) in tRNA + S-adenosyl-L-methionine = N(7)-methylguanosine(46) in tRNA + S-adenosyl-L-homocysteine</text>
        <dbReference type="Rhea" id="RHEA:42708"/>
        <dbReference type="Rhea" id="RHEA-COMP:10188"/>
        <dbReference type="Rhea" id="RHEA-COMP:10189"/>
        <dbReference type="ChEBI" id="CHEBI:57856"/>
        <dbReference type="ChEBI" id="CHEBI:59789"/>
        <dbReference type="ChEBI" id="CHEBI:74269"/>
        <dbReference type="ChEBI" id="CHEBI:74480"/>
        <dbReference type="EC" id="2.1.1.33"/>
    </reaction>
</comment>
<dbReference type="PANTHER" id="PTHR23417">
    <property type="entry name" value="3-DEOXY-D-MANNO-OCTULOSONIC-ACID TRANSFERASE/TRNA GUANINE-N 7 - -METHYLTRANSFERASE"/>
    <property type="match status" value="1"/>
</dbReference>
<evidence type="ECO:0000256" key="6">
    <source>
        <dbReference type="ARBA" id="ARBA00022694"/>
    </source>
</evidence>
<dbReference type="InterPro" id="IPR003358">
    <property type="entry name" value="tRNA_(Gua-N-7)_MeTrfase_Trmb"/>
</dbReference>
<dbReference type="GO" id="GO:0043527">
    <property type="term" value="C:tRNA methyltransferase complex"/>
    <property type="evidence" value="ECO:0007669"/>
    <property type="project" value="TreeGrafter"/>
</dbReference>
<evidence type="ECO:0000313" key="8">
    <source>
        <dbReference type="EMBL" id="AMW35536.1"/>
    </source>
</evidence>
<comment type="caution">
    <text evidence="7">Lacks conserved residue(s) required for the propagation of feature annotation.</text>
</comment>
<dbReference type="InterPro" id="IPR029063">
    <property type="entry name" value="SAM-dependent_MTases_sf"/>
</dbReference>
<dbReference type="SUPFAM" id="SSF53335">
    <property type="entry name" value="S-adenosyl-L-methionine-dependent methyltransferases"/>
    <property type="match status" value="1"/>
</dbReference>
<comment type="function">
    <text evidence="2 7">Catalyzes the formation of N(7)-methylguanine at position 46 (m7G46) in tRNA.</text>
</comment>
<proteinExistence type="inferred from homology"/>
<dbReference type="PROSITE" id="PS51625">
    <property type="entry name" value="SAM_MT_TRMB"/>
    <property type="match status" value="1"/>
</dbReference>
<feature type="binding site" evidence="7">
    <location>
        <position position="170"/>
    </location>
    <ligand>
        <name>substrate</name>
    </ligand>
</feature>
<dbReference type="GO" id="GO:0008176">
    <property type="term" value="F:tRNA (guanine(46)-N7)-methyltransferase activity"/>
    <property type="evidence" value="ECO:0007669"/>
    <property type="project" value="UniProtKB-UniRule"/>
</dbReference>
<evidence type="ECO:0000256" key="2">
    <source>
        <dbReference type="ARBA" id="ARBA00003015"/>
    </source>
</evidence>
<accession>A0A143DFW3</accession>
<keyword evidence="5 7" id="KW-0949">S-adenosyl-L-methionine</keyword>
<dbReference type="KEGG" id="hjo:AY555_04160"/>
<dbReference type="HAMAP" id="MF_01057">
    <property type="entry name" value="tRNA_methyltr_TrmB"/>
    <property type="match status" value="1"/>
</dbReference>
<comment type="similarity">
    <text evidence="7">Belongs to the class I-like SAM-binding methyltransferase superfamily. TrmB family.</text>
</comment>